<evidence type="ECO:0000313" key="3">
    <source>
        <dbReference type="Proteomes" id="UP000587462"/>
    </source>
</evidence>
<dbReference type="Gene3D" id="3.40.50.360">
    <property type="match status" value="1"/>
</dbReference>
<comment type="caution">
    <text evidence="2">The sequence shown here is derived from an EMBL/GenBank/DDBJ whole genome shotgun (WGS) entry which is preliminary data.</text>
</comment>
<dbReference type="AlphaFoldDB" id="A0A7Y7E595"/>
<dbReference type="GO" id="GO:0010181">
    <property type="term" value="F:FMN binding"/>
    <property type="evidence" value="ECO:0007669"/>
    <property type="project" value="TreeGrafter"/>
</dbReference>
<protein>
    <submittedName>
        <fullName evidence="2">NAD(P)H-dependent oxidoreductase</fullName>
    </submittedName>
</protein>
<feature type="domain" description="NADPH-dependent FMN reductase-like" evidence="1">
    <location>
        <begin position="12"/>
        <end position="157"/>
    </location>
</feature>
<dbReference type="Proteomes" id="UP000587462">
    <property type="component" value="Unassembled WGS sequence"/>
</dbReference>
<dbReference type="InterPro" id="IPR005025">
    <property type="entry name" value="FMN_Rdtase-like_dom"/>
</dbReference>
<dbReference type="PANTHER" id="PTHR30543:SF21">
    <property type="entry name" value="NAD(P)H-DEPENDENT FMN REDUCTASE LOT6"/>
    <property type="match status" value="1"/>
</dbReference>
<proteinExistence type="predicted"/>
<dbReference type="PANTHER" id="PTHR30543">
    <property type="entry name" value="CHROMATE REDUCTASE"/>
    <property type="match status" value="1"/>
</dbReference>
<dbReference type="GO" id="GO:0016491">
    <property type="term" value="F:oxidoreductase activity"/>
    <property type="evidence" value="ECO:0007669"/>
    <property type="project" value="InterPro"/>
</dbReference>
<sequence length="195" mass="19742">MNATDLSTGPVRVLGISGSLRSGSFNTAALRAVAALAGTEVQLEVWNGLAAVPPYNQDQDDAPPAAVLALREAVTGADALLFATPEYNSSLPGQLKNALDWASRPHGKGVLAGRTAAVIGVSPSGFGAKWAQAELRKVLTACGAEVVGPELCIAQAHSAFGPDGLPVSPELQASLTDLARLLAAAVREGVAEPAA</sequence>
<reference evidence="2 3" key="1">
    <citation type="submission" date="2020-04" db="EMBL/GenBank/DDBJ databases">
        <title>Draft Genome Sequence of Streptomyces morookaense DSM 40503, an 8-azaguanine-producing strain.</title>
        <authorList>
            <person name="Qi J."/>
            <person name="Gao J.-M."/>
        </authorList>
    </citation>
    <scope>NUCLEOTIDE SEQUENCE [LARGE SCALE GENOMIC DNA]</scope>
    <source>
        <strain evidence="2 3">DSM 40503</strain>
    </source>
</reference>
<accession>A0A7Y7E595</accession>
<dbReference type="SUPFAM" id="SSF52218">
    <property type="entry name" value="Flavoproteins"/>
    <property type="match status" value="1"/>
</dbReference>
<dbReference type="InterPro" id="IPR029039">
    <property type="entry name" value="Flavoprotein-like_sf"/>
</dbReference>
<evidence type="ECO:0000313" key="2">
    <source>
        <dbReference type="EMBL" id="NVK76638.1"/>
    </source>
</evidence>
<dbReference type="RefSeq" id="WP_171078418.1">
    <property type="nucleotide sequence ID" value="NZ_BNBU01000001.1"/>
</dbReference>
<organism evidence="2 3">
    <name type="scientific">Streptomyces morookaense</name>
    <name type="common">Streptoverticillium morookaense</name>
    <dbReference type="NCBI Taxonomy" id="1970"/>
    <lineage>
        <taxon>Bacteria</taxon>
        <taxon>Bacillati</taxon>
        <taxon>Actinomycetota</taxon>
        <taxon>Actinomycetes</taxon>
        <taxon>Kitasatosporales</taxon>
        <taxon>Streptomycetaceae</taxon>
        <taxon>Streptomyces</taxon>
    </lineage>
</organism>
<keyword evidence="3" id="KW-1185">Reference proteome</keyword>
<gene>
    <name evidence="2" type="ORF">HG542_03075</name>
</gene>
<dbReference type="Pfam" id="PF03358">
    <property type="entry name" value="FMN_red"/>
    <property type="match status" value="1"/>
</dbReference>
<name>A0A7Y7E595_STRMO</name>
<dbReference type="InterPro" id="IPR050712">
    <property type="entry name" value="NAD(P)H-dep_reductase"/>
</dbReference>
<evidence type="ECO:0000259" key="1">
    <source>
        <dbReference type="Pfam" id="PF03358"/>
    </source>
</evidence>
<dbReference type="GO" id="GO:0005829">
    <property type="term" value="C:cytosol"/>
    <property type="evidence" value="ECO:0007669"/>
    <property type="project" value="TreeGrafter"/>
</dbReference>
<dbReference type="EMBL" id="JABBXF010000004">
    <property type="protein sequence ID" value="NVK76638.1"/>
    <property type="molecule type" value="Genomic_DNA"/>
</dbReference>